<dbReference type="AlphaFoldDB" id="A0A8D8YN97"/>
<protein>
    <submittedName>
        <fullName evidence="1">Uncharacterized protein</fullName>
    </submittedName>
</protein>
<evidence type="ECO:0000313" key="1">
    <source>
        <dbReference type="EMBL" id="CAG6732032.1"/>
    </source>
</evidence>
<sequence length="101" mass="11936">MNEYQRKREGMKVIRSTVLEQLFQEITISTVLEHLFQEIIYRVCIMILKRDPDLGSKCLLFYFVCCLTSVRSTRWLGDLIFVYLRASIVYCEMCLVVRASV</sequence>
<dbReference type="EMBL" id="HBUF01385525">
    <property type="protein sequence ID" value="CAG6732032.1"/>
    <property type="molecule type" value="Transcribed_RNA"/>
</dbReference>
<dbReference type="EMBL" id="HBUF01385526">
    <property type="protein sequence ID" value="CAG6732034.1"/>
    <property type="molecule type" value="Transcribed_RNA"/>
</dbReference>
<organism evidence="1">
    <name type="scientific">Cacopsylla melanoneura</name>
    <dbReference type="NCBI Taxonomy" id="428564"/>
    <lineage>
        <taxon>Eukaryota</taxon>
        <taxon>Metazoa</taxon>
        <taxon>Ecdysozoa</taxon>
        <taxon>Arthropoda</taxon>
        <taxon>Hexapoda</taxon>
        <taxon>Insecta</taxon>
        <taxon>Pterygota</taxon>
        <taxon>Neoptera</taxon>
        <taxon>Paraneoptera</taxon>
        <taxon>Hemiptera</taxon>
        <taxon>Sternorrhyncha</taxon>
        <taxon>Psylloidea</taxon>
        <taxon>Psyllidae</taxon>
        <taxon>Psyllinae</taxon>
        <taxon>Cacopsylla</taxon>
    </lineage>
</organism>
<proteinExistence type="predicted"/>
<accession>A0A8D8YN97</accession>
<name>A0A8D8YN97_9HEMI</name>
<reference evidence="1" key="1">
    <citation type="submission" date="2021-05" db="EMBL/GenBank/DDBJ databases">
        <authorList>
            <person name="Alioto T."/>
            <person name="Alioto T."/>
            <person name="Gomez Garrido J."/>
        </authorList>
    </citation>
    <scope>NUCLEOTIDE SEQUENCE</scope>
</reference>